<evidence type="ECO:0000256" key="1">
    <source>
        <dbReference type="ARBA" id="ARBA00022603"/>
    </source>
</evidence>
<dbReference type="OrthoDB" id="270651at2759"/>
<dbReference type="GO" id="GO:0003723">
    <property type="term" value="F:RNA binding"/>
    <property type="evidence" value="ECO:0007669"/>
    <property type="project" value="InterPro"/>
</dbReference>
<evidence type="ECO:0000313" key="4">
    <source>
        <dbReference type="EMBL" id="OLQ01797.1"/>
    </source>
</evidence>
<dbReference type="InterPro" id="IPR051259">
    <property type="entry name" value="rRNA_Methyltransferase"/>
</dbReference>
<evidence type="ECO:0000313" key="5">
    <source>
        <dbReference type="Proteomes" id="UP000186817"/>
    </source>
</evidence>
<comment type="caution">
    <text evidence="4">The sequence shown here is derived from an EMBL/GenBank/DDBJ whole genome shotgun (WGS) entry which is preliminary data.</text>
</comment>
<sequence>MKILRLGDKYIQHVLKLVSHRDYRFSKETCVVTGTKLVRDLGKRYRFKEIICSRPSHPDLATLNFDELHVTEPRILRKIAELEEFDGLIGTLTLPARRSIKEITHPRLLLCLDYIEDLGLMGTLLRTAVSFQWQAVFFLPNCADPFSSRCIRASQGALFNIPHCKGNMEDLQKLCRRGQLTLSVPHPAGVDVSSDAYEPPKGQALLLREEYTTPWAPPREALKIKVPDPWRGHPKGTPDGEEFDFRALDVAVQGGILMHHIKHTHFAEVSRTPFLASRQGRVFWAIFLTFGLCAADDRAWTSAKSACSGCLWFPVN</sequence>
<keyword evidence="5" id="KW-1185">Reference proteome</keyword>
<dbReference type="Pfam" id="PF00588">
    <property type="entry name" value="SpoU_methylase"/>
    <property type="match status" value="1"/>
</dbReference>
<dbReference type="SUPFAM" id="SSF75217">
    <property type="entry name" value="alpha/beta knot"/>
    <property type="match status" value="1"/>
</dbReference>
<dbReference type="GO" id="GO:0032259">
    <property type="term" value="P:methylation"/>
    <property type="evidence" value="ECO:0007669"/>
    <property type="project" value="UniProtKB-KW"/>
</dbReference>
<evidence type="ECO:0000256" key="2">
    <source>
        <dbReference type="ARBA" id="ARBA00022679"/>
    </source>
</evidence>
<keyword evidence="1 4" id="KW-0489">Methyltransferase</keyword>
<dbReference type="InterPro" id="IPR029026">
    <property type="entry name" value="tRNA_m1G_MTases_N"/>
</dbReference>
<protein>
    <submittedName>
        <fullName evidence="4">RNA methyltransferase-like protein 1</fullName>
    </submittedName>
</protein>
<dbReference type="AlphaFoldDB" id="A0A1Q9E2Z8"/>
<dbReference type="GO" id="GO:0006396">
    <property type="term" value="P:RNA processing"/>
    <property type="evidence" value="ECO:0007669"/>
    <property type="project" value="InterPro"/>
</dbReference>
<dbReference type="InterPro" id="IPR001537">
    <property type="entry name" value="SpoU_MeTrfase"/>
</dbReference>
<dbReference type="PANTHER" id="PTHR43191">
    <property type="entry name" value="RRNA METHYLTRANSFERASE 3"/>
    <property type="match status" value="1"/>
</dbReference>
<organism evidence="4 5">
    <name type="scientific">Symbiodinium microadriaticum</name>
    <name type="common">Dinoflagellate</name>
    <name type="synonym">Zooxanthella microadriatica</name>
    <dbReference type="NCBI Taxonomy" id="2951"/>
    <lineage>
        <taxon>Eukaryota</taxon>
        <taxon>Sar</taxon>
        <taxon>Alveolata</taxon>
        <taxon>Dinophyceae</taxon>
        <taxon>Suessiales</taxon>
        <taxon>Symbiodiniaceae</taxon>
        <taxon>Symbiodinium</taxon>
    </lineage>
</organism>
<dbReference type="PANTHER" id="PTHR43191:SF2">
    <property type="entry name" value="RRNA METHYLTRANSFERASE 3, MITOCHONDRIAL"/>
    <property type="match status" value="1"/>
</dbReference>
<dbReference type="Gene3D" id="3.40.1280.10">
    <property type="match status" value="1"/>
</dbReference>
<name>A0A1Q9E2Z8_SYMMI</name>
<dbReference type="OMA" id="LQWQAVW"/>
<keyword evidence="2 4" id="KW-0808">Transferase</keyword>
<reference evidence="4 5" key="1">
    <citation type="submission" date="2016-02" db="EMBL/GenBank/DDBJ databases">
        <title>Genome analysis of coral dinoflagellate symbionts highlights evolutionary adaptations to a symbiotic lifestyle.</title>
        <authorList>
            <person name="Aranda M."/>
            <person name="Li Y."/>
            <person name="Liew Y.J."/>
            <person name="Baumgarten S."/>
            <person name="Simakov O."/>
            <person name="Wilson M."/>
            <person name="Piel J."/>
            <person name="Ashoor H."/>
            <person name="Bougouffa S."/>
            <person name="Bajic V.B."/>
            <person name="Ryu T."/>
            <person name="Ravasi T."/>
            <person name="Bayer T."/>
            <person name="Micklem G."/>
            <person name="Kim H."/>
            <person name="Bhak J."/>
            <person name="Lajeunesse T.C."/>
            <person name="Voolstra C.R."/>
        </authorList>
    </citation>
    <scope>NUCLEOTIDE SEQUENCE [LARGE SCALE GENOMIC DNA]</scope>
    <source>
        <strain evidence="4 5">CCMP2467</strain>
    </source>
</reference>
<feature type="domain" description="tRNA/rRNA methyltransferase SpoU type" evidence="3">
    <location>
        <begin position="108"/>
        <end position="207"/>
    </location>
</feature>
<dbReference type="GO" id="GO:0008173">
    <property type="term" value="F:RNA methyltransferase activity"/>
    <property type="evidence" value="ECO:0007669"/>
    <property type="project" value="InterPro"/>
</dbReference>
<dbReference type="Proteomes" id="UP000186817">
    <property type="component" value="Unassembled WGS sequence"/>
</dbReference>
<evidence type="ECO:0000259" key="3">
    <source>
        <dbReference type="Pfam" id="PF00588"/>
    </source>
</evidence>
<gene>
    <name evidence="4" type="primary">RNMTL1</name>
    <name evidence="4" type="ORF">AK812_SmicGene15421</name>
</gene>
<dbReference type="EMBL" id="LSRX01000281">
    <property type="protein sequence ID" value="OLQ01797.1"/>
    <property type="molecule type" value="Genomic_DNA"/>
</dbReference>
<dbReference type="InterPro" id="IPR029028">
    <property type="entry name" value="Alpha/beta_knot_MTases"/>
</dbReference>
<accession>A0A1Q9E2Z8</accession>
<proteinExistence type="predicted"/>